<keyword evidence="10" id="KW-1185">Reference proteome</keyword>
<reference evidence="9 10" key="1">
    <citation type="submission" date="2012-05" db="EMBL/GenBank/DDBJ databases">
        <title>Genome sequence of Nitritalea halalkaliphila LW7.</title>
        <authorList>
            <person name="Jangir P.K."/>
            <person name="Singh A."/>
            <person name="Shivaji S."/>
            <person name="Sharma R."/>
        </authorList>
    </citation>
    <scope>NUCLEOTIDE SEQUENCE [LARGE SCALE GENOMIC DNA]</scope>
    <source>
        <strain evidence="9 10">LW7</strain>
    </source>
</reference>
<keyword evidence="5" id="KW-0067">ATP-binding</keyword>
<dbReference type="Gene3D" id="3.40.50.300">
    <property type="entry name" value="P-loop containing nucleotide triphosphate hydrolases"/>
    <property type="match status" value="1"/>
</dbReference>
<dbReference type="STRING" id="1189621.A3SI_00656"/>
<dbReference type="EMBL" id="AJYA01000002">
    <property type="protein sequence ID" value="EIM78591.1"/>
    <property type="molecule type" value="Genomic_DNA"/>
</dbReference>
<protein>
    <recommendedName>
        <fullName evidence="1">(d)CMP kinase</fullName>
        <ecNumber evidence="1">2.7.4.25</ecNumber>
    </recommendedName>
</protein>
<proteinExistence type="predicted"/>
<dbReference type="CDD" id="cd02020">
    <property type="entry name" value="CMPK"/>
    <property type="match status" value="1"/>
</dbReference>
<organism evidence="9 10">
    <name type="scientific">Nitritalea halalkaliphila LW7</name>
    <dbReference type="NCBI Taxonomy" id="1189621"/>
    <lineage>
        <taxon>Bacteria</taxon>
        <taxon>Pseudomonadati</taxon>
        <taxon>Bacteroidota</taxon>
        <taxon>Cytophagia</taxon>
        <taxon>Cytophagales</taxon>
        <taxon>Cyclobacteriaceae</taxon>
        <taxon>Nitritalea</taxon>
    </lineage>
</organism>
<evidence type="ECO:0000313" key="10">
    <source>
        <dbReference type="Proteomes" id="UP000005551"/>
    </source>
</evidence>
<dbReference type="AlphaFoldDB" id="I5C9T9"/>
<dbReference type="PATRIC" id="fig|1189621.3.peg.137"/>
<dbReference type="GO" id="GO:0005524">
    <property type="term" value="F:ATP binding"/>
    <property type="evidence" value="ECO:0007669"/>
    <property type="project" value="UniProtKB-KW"/>
</dbReference>
<evidence type="ECO:0000313" key="9">
    <source>
        <dbReference type="EMBL" id="EIM78591.1"/>
    </source>
</evidence>
<accession>I5C9T9</accession>
<dbReference type="InterPro" id="IPR011994">
    <property type="entry name" value="Cytidylate_kinase_dom"/>
</dbReference>
<evidence type="ECO:0000256" key="2">
    <source>
        <dbReference type="ARBA" id="ARBA00022679"/>
    </source>
</evidence>
<evidence type="ECO:0000256" key="4">
    <source>
        <dbReference type="ARBA" id="ARBA00022777"/>
    </source>
</evidence>
<dbReference type="Pfam" id="PF02224">
    <property type="entry name" value="Cytidylate_kin"/>
    <property type="match status" value="1"/>
</dbReference>
<comment type="catalytic activity">
    <reaction evidence="7">
        <text>CMP + ATP = CDP + ADP</text>
        <dbReference type="Rhea" id="RHEA:11600"/>
        <dbReference type="ChEBI" id="CHEBI:30616"/>
        <dbReference type="ChEBI" id="CHEBI:58069"/>
        <dbReference type="ChEBI" id="CHEBI:60377"/>
        <dbReference type="ChEBI" id="CHEBI:456216"/>
        <dbReference type="EC" id="2.7.4.25"/>
    </reaction>
</comment>
<evidence type="ECO:0000256" key="1">
    <source>
        <dbReference type="ARBA" id="ARBA00012906"/>
    </source>
</evidence>
<keyword evidence="4 9" id="KW-0418">Kinase</keyword>
<evidence type="ECO:0000256" key="6">
    <source>
        <dbReference type="ARBA" id="ARBA00047615"/>
    </source>
</evidence>
<keyword evidence="2 9" id="KW-0808">Transferase</keyword>
<comment type="caution">
    <text evidence="9">The sequence shown here is derived from an EMBL/GenBank/DDBJ whole genome shotgun (WGS) entry which is preliminary data.</text>
</comment>
<comment type="catalytic activity">
    <reaction evidence="6">
        <text>dCMP + ATP = dCDP + ADP</text>
        <dbReference type="Rhea" id="RHEA:25094"/>
        <dbReference type="ChEBI" id="CHEBI:30616"/>
        <dbReference type="ChEBI" id="CHEBI:57566"/>
        <dbReference type="ChEBI" id="CHEBI:58593"/>
        <dbReference type="ChEBI" id="CHEBI:456216"/>
        <dbReference type="EC" id="2.7.4.25"/>
    </reaction>
</comment>
<gene>
    <name evidence="9" type="primary">cmk</name>
    <name evidence="9" type="ORF">A3SI_00656</name>
</gene>
<keyword evidence="3" id="KW-0547">Nucleotide-binding</keyword>
<evidence type="ECO:0000256" key="7">
    <source>
        <dbReference type="ARBA" id="ARBA00048478"/>
    </source>
</evidence>
<feature type="domain" description="Cytidylate kinase" evidence="8">
    <location>
        <begin position="1"/>
        <end position="94"/>
    </location>
</feature>
<evidence type="ECO:0000256" key="5">
    <source>
        <dbReference type="ARBA" id="ARBA00022840"/>
    </source>
</evidence>
<evidence type="ECO:0000256" key="3">
    <source>
        <dbReference type="ARBA" id="ARBA00022741"/>
    </source>
</evidence>
<dbReference type="EC" id="2.7.4.25" evidence="1"/>
<name>I5C9T9_9BACT</name>
<sequence length="102" mass="11399">MDGRDIGTVVFPDAELKIYMSANLEVRAARRQTELAAAGDEVSLSDIMDNLASRDAIDSSREESPLYQAEDAYVIDTSSLRFEEQVDQILTLARRAMNQQTK</sequence>
<dbReference type="GO" id="GO:0036430">
    <property type="term" value="F:CMP kinase activity"/>
    <property type="evidence" value="ECO:0007669"/>
    <property type="project" value="RHEA"/>
</dbReference>
<dbReference type="SUPFAM" id="SSF52540">
    <property type="entry name" value="P-loop containing nucleoside triphosphate hydrolases"/>
    <property type="match status" value="1"/>
</dbReference>
<dbReference type="Proteomes" id="UP000005551">
    <property type="component" value="Unassembled WGS sequence"/>
</dbReference>
<evidence type="ECO:0000259" key="8">
    <source>
        <dbReference type="Pfam" id="PF02224"/>
    </source>
</evidence>
<dbReference type="GO" id="GO:0036431">
    <property type="term" value="F:dCMP kinase activity"/>
    <property type="evidence" value="ECO:0007669"/>
    <property type="project" value="InterPro"/>
</dbReference>
<dbReference type="InterPro" id="IPR027417">
    <property type="entry name" value="P-loop_NTPase"/>
</dbReference>